<proteinExistence type="inferred from homology"/>
<keyword evidence="6" id="KW-1003">Cell membrane</keyword>
<dbReference type="EMBL" id="JYNL01000069">
    <property type="protein sequence ID" value="KMO67484.1"/>
    <property type="molecule type" value="Genomic_DNA"/>
</dbReference>
<dbReference type="GO" id="GO:0005886">
    <property type="term" value="C:plasma membrane"/>
    <property type="evidence" value="ECO:0007669"/>
    <property type="project" value="UniProtKB-SubCell"/>
</dbReference>
<dbReference type="PANTHER" id="PTHR43701">
    <property type="entry name" value="MEMBRANE TRANSPORTER PROTEIN MJ0441-RELATED"/>
    <property type="match status" value="1"/>
</dbReference>
<reference evidence="7 8" key="1">
    <citation type="journal article" date="2015" name="Genome Biol. Evol.">
        <title>Characterization of Three Mycobacterium spp. with Potential Use in Bioremediation by Genome Sequencing and Comparative Genomics.</title>
        <authorList>
            <person name="Das S."/>
            <person name="Pettersson B.M."/>
            <person name="Behra P.R."/>
            <person name="Ramesh M."/>
            <person name="Dasgupta S."/>
            <person name="Bhattacharya A."/>
            <person name="Kirsebom L.A."/>
        </authorList>
    </citation>
    <scope>NUCLEOTIDE SEQUENCE [LARGE SCALE GENOMIC DNA]</scope>
    <source>
        <strain evidence="7 8">DSM 43826</strain>
    </source>
</reference>
<dbReference type="STRING" id="37916.MCHLDSM_06733"/>
<dbReference type="AlphaFoldDB" id="A0A0J6VBA4"/>
<feature type="transmembrane region" description="Helical" evidence="6">
    <location>
        <begin position="229"/>
        <end position="247"/>
    </location>
</feature>
<comment type="similarity">
    <text evidence="2 6">Belongs to the 4-toluene sulfonate uptake permease (TSUP) (TC 2.A.102) family.</text>
</comment>
<organism evidence="7 8">
    <name type="scientific">Mycolicibacterium chlorophenolicum</name>
    <dbReference type="NCBI Taxonomy" id="37916"/>
    <lineage>
        <taxon>Bacteria</taxon>
        <taxon>Bacillati</taxon>
        <taxon>Actinomycetota</taxon>
        <taxon>Actinomycetes</taxon>
        <taxon>Mycobacteriales</taxon>
        <taxon>Mycobacteriaceae</taxon>
        <taxon>Mycolicibacterium</taxon>
    </lineage>
</organism>
<feature type="transmembrane region" description="Helical" evidence="6">
    <location>
        <begin position="136"/>
        <end position="169"/>
    </location>
</feature>
<protein>
    <recommendedName>
        <fullName evidence="6">Probable membrane transporter protein</fullName>
    </recommendedName>
</protein>
<feature type="transmembrane region" description="Helical" evidence="6">
    <location>
        <begin position="73"/>
        <end position="93"/>
    </location>
</feature>
<evidence type="ECO:0000256" key="6">
    <source>
        <dbReference type="RuleBase" id="RU363041"/>
    </source>
</evidence>
<comment type="subcellular location">
    <subcellularLocation>
        <location evidence="6">Cell membrane</location>
        <topology evidence="6">Multi-pass membrane protein</topology>
    </subcellularLocation>
    <subcellularLocation>
        <location evidence="1">Membrane</location>
        <topology evidence="1">Multi-pass membrane protein</topology>
    </subcellularLocation>
</comment>
<comment type="caution">
    <text evidence="7">The sequence shown here is derived from an EMBL/GenBank/DDBJ whole genome shotgun (WGS) entry which is preliminary data.</text>
</comment>
<sequence length="260" mass="26721">MTSAALLILAGFVGAFLNTVASSGSAVTLPILIAVGVEPVVANASNRVPIVIGCAIAAWRFHRAGHLLWRDGIRFAVPAVLGAILGALLASMIGDANTTALVTIAVAFAFVLLLANPARWLAADRTVQPPNRGPLIMLLMGLVGAWAGLIAVDSGAYALAVLVLVAHFAIREANGIKVVALGAAALVSVLVFWDRGEIDWHIASLLAVGSVAGALLGARLALGPHAAKWVFRLLLLVLVIEAVRLVFTLSAQAALPGLHG</sequence>
<dbReference type="PATRIC" id="fig|37916.4.peg.6750"/>
<evidence type="ECO:0000256" key="4">
    <source>
        <dbReference type="ARBA" id="ARBA00022989"/>
    </source>
</evidence>
<evidence type="ECO:0000313" key="8">
    <source>
        <dbReference type="Proteomes" id="UP000036513"/>
    </source>
</evidence>
<dbReference type="Pfam" id="PF01925">
    <property type="entry name" value="TauE"/>
    <property type="match status" value="1"/>
</dbReference>
<evidence type="ECO:0000313" key="7">
    <source>
        <dbReference type="EMBL" id="KMO67484.1"/>
    </source>
</evidence>
<keyword evidence="4 6" id="KW-1133">Transmembrane helix</keyword>
<evidence type="ECO:0000256" key="2">
    <source>
        <dbReference type="ARBA" id="ARBA00009142"/>
    </source>
</evidence>
<feature type="transmembrane region" description="Helical" evidence="6">
    <location>
        <begin position="175"/>
        <end position="193"/>
    </location>
</feature>
<keyword evidence="8" id="KW-1185">Reference proteome</keyword>
<evidence type="ECO:0000256" key="5">
    <source>
        <dbReference type="ARBA" id="ARBA00023136"/>
    </source>
</evidence>
<evidence type="ECO:0000256" key="1">
    <source>
        <dbReference type="ARBA" id="ARBA00004141"/>
    </source>
</evidence>
<evidence type="ECO:0000256" key="3">
    <source>
        <dbReference type="ARBA" id="ARBA00022692"/>
    </source>
</evidence>
<dbReference type="InterPro" id="IPR002781">
    <property type="entry name" value="TM_pro_TauE-like"/>
</dbReference>
<name>A0A0J6VBA4_9MYCO</name>
<feature type="transmembrane region" description="Helical" evidence="6">
    <location>
        <begin position="99"/>
        <end position="115"/>
    </location>
</feature>
<accession>A0A0J6VBA4</accession>
<dbReference type="InterPro" id="IPR051598">
    <property type="entry name" value="TSUP/Inactive_protease-like"/>
</dbReference>
<dbReference type="Proteomes" id="UP000036513">
    <property type="component" value="Unassembled WGS sequence"/>
</dbReference>
<keyword evidence="5 6" id="KW-0472">Membrane</keyword>
<dbReference type="PANTHER" id="PTHR43701:SF2">
    <property type="entry name" value="MEMBRANE TRANSPORTER PROTEIN YJNA-RELATED"/>
    <property type="match status" value="1"/>
</dbReference>
<keyword evidence="3 6" id="KW-0812">Transmembrane</keyword>
<gene>
    <name evidence="7" type="ORF">MCHLDSM_06733</name>
</gene>
<dbReference type="RefSeq" id="WP_048473697.1">
    <property type="nucleotide sequence ID" value="NZ_JYNL01000069.1"/>
</dbReference>
<feature type="transmembrane region" description="Helical" evidence="6">
    <location>
        <begin position="200"/>
        <end position="223"/>
    </location>
</feature>